<dbReference type="PROSITE" id="PS50835">
    <property type="entry name" value="IG_LIKE"/>
    <property type="match status" value="1"/>
</dbReference>
<protein>
    <recommendedName>
        <fullName evidence="3">Ig-like domain-containing protein</fullName>
    </recommendedName>
</protein>
<dbReference type="EMBL" id="MU864427">
    <property type="protein sequence ID" value="KAK4186273.1"/>
    <property type="molecule type" value="Genomic_DNA"/>
</dbReference>
<evidence type="ECO:0000313" key="4">
    <source>
        <dbReference type="EMBL" id="KAK4186273.1"/>
    </source>
</evidence>
<sequence length="139" mass="15124">MPPQSVFSSTGLVYHTRRDVPSPTAAPPSSGPNEESSGVVILLAVLGSVLFAVMFFWASKVCYWEPFWTHSRNSRPVEVVWYRNNDSTTTTSEITVPSMNSSSSPSSLSFTDPGASACPVPGDAVKENIRKDRKVDVKN</sequence>
<keyword evidence="2" id="KW-0472">Membrane</keyword>
<name>A0AAN6WQ52_9PEZI</name>
<evidence type="ECO:0000256" key="1">
    <source>
        <dbReference type="SAM" id="MobiDB-lite"/>
    </source>
</evidence>
<reference evidence="4" key="2">
    <citation type="submission" date="2023-05" db="EMBL/GenBank/DDBJ databases">
        <authorList>
            <consortium name="Lawrence Berkeley National Laboratory"/>
            <person name="Steindorff A."/>
            <person name="Hensen N."/>
            <person name="Bonometti L."/>
            <person name="Westerberg I."/>
            <person name="Brannstrom I.O."/>
            <person name="Guillou S."/>
            <person name="Cros-Aarteil S."/>
            <person name="Calhoun S."/>
            <person name="Haridas S."/>
            <person name="Kuo A."/>
            <person name="Mondo S."/>
            <person name="Pangilinan J."/>
            <person name="Riley R."/>
            <person name="Labutti K."/>
            <person name="Andreopoulos B."/>
            <person name="Lipzen A."/>
            <person name="Chen C."/>
            <person name="Yanf M."/>
            <person name="Daum C."/>
            <person name="Ng V."/>
            <person name="Clum A."/>
            <person name="Ohm R."/>
            <person name="Martin F."/>
            <person name="Silar P."/>
            <person name="Natvig D."/>
            <person name="Lalanne C."/>
            <person name="Gautier V."/>
            <person name="Ament-Velasquez S.L."/>
            <person name="Kruys A."/>
            <person name="Hutchinson M.I."/>
            <person name="Powell A.J."/>
            <person name="Barry K."/>
            <person name="Miller A.N."/>
            <person name="Grigoriev I.V."/>
            <person name="Debuchy R."/>
            <person name="Gladieux P."/>
            <person name="Thoren M.H."/>
            <person name="Johannesson H."/>
        </authorList>
    </citation>
    <scope>NUCLEOTIDE SEQUENCE</scope>
    <source>
        <strain evidence="4">PSN309</strain>
    </source>
</reference>
<accession>A0AAN6WQ52</accession>
<feature type="region of interest" description="Disordered" evidence="1">
    <location>
        <begin position="90"/>
        <end position="123"/>
    </location>
</feature>
<evidence type="ECO:0000256" key="2">
    <source>
        <dbReference type="SAM" id="Phobius"/>
    </source>
</evidence>
<dbReference type="InterPro" id="IPR007110">
    <property type="entry name" value="Ig-like_dom"/>
</dbReference>
<comment type="caution">
    <text evidence="4">The sequence shown here is derived from an EMBL/GenBank/DDBJ whole genome shotgun (WGS) entry which is preliminary data.</text>
</comment>
<feature type="transmembrane region" description="Helical" evidence="2">
    <location>
        <begin position="38"/>
        <end position="58"/>
    </location>
</feature>
<feature type="compositionally biased region" description="Low complexity" evidence="1">
    <location>
        <begin position="98"/>
        <end position="109"/>
    </location>
</feature>
<evidence type="ECO:0000313" key="5">
    <source>
        <dbReference type="Proteomes" id="UP001302126"/>
    </source>
</evidence>
<feature type="domain" description="Ig-like" evidence="3">
    <location>
        <begin position="21"/>
        <end position="136"/>
    </location>
</feature>
<keyword evidence="5" id="KW-1185">Reference proteome</keyword>
<keyword evidence="2" id="KW-0812">Transmembrane</keyword>
<organism evidence="4 5">
    <name type="scientific">Podospora australis</name>
    <dbReference type="NCBI Taxonomy" id="1536484"/>
    <lineage>
        <taxon>Eukaryota</taxon>
        <taxon>Fungi</taxon>
        <taxon>Dikarya</taxon>
        <taxon>Ascomycota</taxon>
        <taxon>Pezizomycotina</taxon>
        <taxon>Sordariomycetes</taxon>
        <taxon>Sordariomycetidae</taxon>
        <taxon>Sordariales</taxon>
        <taxon>Podosporaceae</taxon>
        <taxon>Podospora</taxon>
    </lineage>
</organism>
<keyword evidence="2" id="KW-1133">Transmembrane helix</keyword>
<dbReference type="AlphaFoldDB" id="A0AAN6WQ52"/>
<dbReference type="Proteomes" id="UP001302126">
    <property type="component" value="Unassembled WGS sequence"/>
</dbReference>
<proteinExistence type="predicted"/>
<reference evidence="4" key="1">
    <citation type="journal article" date="2023" name="Mol. Phylogenet. Evol.">
        <title>Genome-scale phylogeny and comparative genomics of the fungal order Sordariales.</title>
        <authorList>
            <person name="Hensen N."/>
            <person name="Bonometti L."/>
            <person name="Westerberg I."/>
            <person name="Brannstrom I.O."/>
            <person name="Guillou S."/>
            <person name="Cros-Aarteil S."/>
            <person name="Calhoun S."/>
            <person name="Haridas S."/>
            <person name="Kuo A."/>
            <person name="Mondo S."/>
            <person name="Pangilinan J."/>
            <person name="Riley R."/>
            <person name="LaButti K."/>
            <person name="Andreopoulos B."/>
            <person name="Lipzen A."/>
            <person name="Chen C."/>
            <person name="Yan M."/>
            <person name="Daum C."/>
            <person name="Ng V."/>
            <person name="Clum A."/>
            <person name="Steindorff A."/>
            <person name="Ohm R.A."/>
            <person name="Martin F."/>
            <person name="Silar P."/>
            <person name="Natvig D.O."/>
            <person name="Lalanne C."/>
            <person name="Gautier V."/>
            <person name="Ament-Velasquez S.L."/>
            <person name="Kruys A."/>
            <person name="Hutchinson M.I."/>
            <person name="Powell A.J."/>
            <person name="Barry K."/>
            <person name="Miller A.N."/>
            <person name="Grigoriev I.V."/>
            <person name="Debuchy R."/>
            <person name="Gladieux P."/>
            <person name="Hiltunen Thoren M."/>
            <person name="Johannesson H."/>
        </authorList>
    </citation>
    <scope>NUCLEOTIDE SEQUENCE</scope>
    <source>
        <strain evidence="4">PSN309</strain>
    </source>
</reference>
<gene>
    <name evidence="4" type="ORF">QBC35DRAFT_501602</name>
</gene>
<evidence type="ECO:0000259" key="3">
    <source>
        <dbReference type="PROSITE" id="PS50835"/>
    </source>
</evidence>